<dbReference type="Pfam" id="PF00702">
    <property type="entry name" value="Hydrolase"/>
    <property type="match status" value="1"/>
</dbReference>
<dbReference type="AlphaFoldDB" id="A0A812X9V1"/>
<dbReference type="SFLD" id="SFLDG01129">
    <property type="entry name" value="C1.5:_HAD__Beta-PGM__Phosphata"/>
    <property type="match status" value="1"/>
</dbReference>
<dbReference type="SUPFAM" id="SSF56784">
    <property type="entry name" value="HAD-like"/>
    <property type="match status" value="1"/>
</dbReference>
<dbReference type="InterPro" id="IPR036412">
    <property type="entry name" value="HAD-like_sf"/>
</dbReference>
<dbReference type="SFLD" id="SFLDS00003">
    <property type="entry name" value="Haloacid_Dehalogenase"/>
    <property type="match status" value="1"/>
</dbReference>
<organism evidence="1 2">
    <name type="scientific">Symbiodinium necroappetens</name>
    <dbReference type="NCBI Taxonomy" id="1628268"/>
    <lineage>
        <taxon>Eukaryota</taxon>
        <taxon>Sar</taxon>
        <taxon>Alveolata</taxon>
        <taxon>Dinophyceae</taxon>
        <taxon>Suessiales</taxon>
        <taxon>Symbiodiniaceae</taxon>
        <taxon>Symbiodinium</taxon>
    </lineage>
</organism>
<gene>
    <name evidence="1" type="primary">HDHD3</name>
    <name evidence="1" type="ORF">SNEC2469_LOCUS20927</name>
</gene>
<protein>
    <submittedName>
        <fullName evidence="1">HDHD3 protein</fullName>
    </submittedName>
</protein>
<accession>A0A812X9V1</accession>
<keyword evidence="2" id="KW-1185">Reference proteome</keyword>
<dbReference type="NCBIfam" id="TIGR01549">
    <property type="entry name" value="HAD-SF-IA-v1"/>
    <property type="match status" value="1"/>
</dbReference>
<dbReference type="PANTHER" id="PTHR47105:SF1">
    <property type="entry name" value="OS06G0665100 PROTEIN"/>
    <property type="match status" value="1"/>
</dbReference>
<name>A0A812X9V1_9DINO</name>
<dbReference type="Gene3D" id="1.10.150.720">
    <property type="entry name" value="Haloacid dehalogenase-like hydrolase"/>
    <property type="match status" value="1"/>
</dbReference>
<comment type="caution">
    <text evidence="1">The sequence shown here is derived from an EMBL/GenBank/DDBJ whole genome shotgun (WGS) entry which is preliminary data.</text>
</comment>
<proteinExistence type="predicted"/>
<evidence type="ECO:0000313" key="1">
    <source>
        <dbReference type="EMBL" id="CAE7725086.1"/>
    </source>
</evidence>
<dbReference type="Proteomes" id="UP000601435">
    <property type="component" value="Unassembled WGS sequence"/>
</dbReference>
<dbReference type="Gene3D" id="3.40.50.1000">
    <property type="entry name" value="HAD superfamily/HAD-like"/>
    <property type="match status" value="1"/>
</dbReference>
<dbReference type="InterPro" id="IPR006439">
    <property type="entry name" value="HAD-SF_hydro_IA"/>
</dbReference>
<dbReference type="OrthoDB" id="444127at2759"/>
<dbReference type="InterPro" id="IPR023214">
    <property type="entry name" value="HAD_sf"/>
</dbReference>
<reference evidence="1" key="1">
    <citation type="submission" date="2021-02" db="EMBL/GenBank/DDBJ databases">
        <authorList>
            <person name="Dougan E. K."/>
            <person name="Rhodes N."/>
            <person name="Thang M."/>
            <person name="Chan C."/>
        </authorList>
    </citation>
    <scope>NUCLEOTIDE SEQUENCE</scope>
</reference>
<dbReference type="EMBL" id="CAJNJA010036820">
    <property type="protein sequence ID" value="CAE7725086.1"/>
    <property type="molecule type" value="Genomic_DNA"/>
</dbReference>
<sequence length="243" mass="26764">MPIRLLSLDVTDTLLEWSATIGTLYHRGFLRGGVAANVLPSAAELDARFPAAFTSTSRQFPLFGHGTISSFTFWREVASKLVEDTALSRDVEAFDKGFAEIYALFQTQEAYRAYPDALPLLRWARSVEGLKLCVLSNATESYEKSVLPALGMAEYIDFCVISKLEGVEKPDKAIFQLAARRAEVELKDVLHVGNSYSKDYCGAIAAGCRALLLNRHGATAADAKTVRSLSDVWAWMQEDGRLS</sequence>
<dbReference type="InterPro" id="IPR044924">
    <property type="entry name" value="HAD-SF_hydro_IA_REG-2-like_cap"/>
</dbReference>
<evidence type="ECO:0000313" key="2">
    <source>
        <dbReference type="Proteomes" id="UP000601435"/>
    </source>
</evidence>
<dbReference type="PANTHER" id="PTHR47105">
    <property type="entry name" value="OS02G0173600 PROTEIN"/>
    <property type="match status" value="1"/>
</dbReference>